<dbReference type="GO" id="GO:0005975">
    <property type="term" value="P:carbohydrate metabolic process"/>
    <property type="evidence" value="ECO:0007669"/>
    <property type="project" value="InterPro"/>
</dbReference>
<dbReference type="Pfam" id="PF02838">
    <property type="entry name" value="Glyco_hydro_20b"/>
    <property type="match status" value="1"/>
</dbReference>
<comment type="similarity">
    <text evidence="2">Belongs to the glycosyl hydrolase 20 family.</text>
</comment>
<dbReference type="GO" id="GO:0016020">
    <property type="term" value="C:membrane"/>
    <property type="evidence" value="ECO:0007669"/>
    <property type="project" value="TreeGrafter"/>
</dbReference>
<dbReference type="AlphaFoldDB" id="A0A9D1SXR7"/>
<dbReference type="InterPro" id="IPR017853">
    <property type="entry name" value="GH"/>
</dbReference>
<reference evidence="9" key="2">
    <citation type="journal article" date="2021" name="PeerJ">
        <title>Extensive microbial diversity within the chicken gut microbiome revealed by metagenomics and culture.</title>
        <authorList>
            <person name="Gilroy R."/>
            <person name="Ravi A."/>
            <person name="Getino M."/>
            <person name="Pursley I."/>
            <person name="Horton D.L."/>
            <person name="Alikhan N.F."/>
            <person name="Baker D."/>
            <person name="Gharbi K."/>
            <person name="Hall N."/>
            <person name="Watson M."/>
            <person name="Adriaenssens E.M."/>
            <person name="Foster-Nyarko E."/>
            <person name="Jarju S."/>
            <person name="Secka A."/>
            <person name="Antonio M."/>
            <person name="Oren A."/>
            <person name="Chaudhuri R.R."/>
            <person name="La Ragione R."/>
            <person name="Hildebrand F."/>
            <person name="Pallen M.J."/>
        </authorList>
    </citation>
    <scope>NUCLEOTIDE SEQUENCE</scope>
    <source>
        <strain evidence="9">23406</strain>
    </source>
</reference>
<protein>
    <recommendedName>
        <fullName evidence="3">beta-N-acetylhexosaminidase</fullName>
        <ecNumber evidence="3">3.2.1.52</ecNumber>
    </recommendedName>
</protein>
<dbReference type="InterPro" id="IPR015882">
    <property type="entry name" value="HEX_bac_N"/>
</dbReference>
<dbReference type="EMBL" id="DVOH01000045">
    <property type="protein sequence ID" value="HIV00625.1"/>
    <property type="molecule type" value="Genomic_DNA"/>
</dbReference>
<dbReference type="Pfam" id="PF00728">
    <property type="entry name" value="Glyco_hydro_20"/>
    <property type="match status" value="1"/>
</dbReference>
<comment type="caution">
    <text evidence="9">The sequence shown here is derived from an EMBL/GenBank/DDBJ whole genome shotgun (WGS) entry which is preliminary data.</text>
</comment>
<dbReference type="PIRSF" id="PIRSF001093">
    <property type="entry name" value="B-hxosamndse_ab_euk"/>
    <property type="match status" value="1"/>
</dbReference>
<evidence type="ECO:0000256" key="5">
    <source>
        <dbReference type="ARBA" id="ARBA00023295"/>
    </source>
</evidence>
<feature type="domain" description="Beta-hexosaminidase bacterial type N-terminal" evidence="8">
    <location>
        <begin position="2"/>
        <end position="107"/>
    </location>
</feature>
<dbReference type="PANTHER" id="PTHR22600">
    <property type="entry name" value="BETA-HEXOSAMINIDASE"/>
    <property type="match status" value="1"/>
</dbReference>
<dbReference type="InterPro" id="IPR015883">
    <property type="entry name" value="Glyco_hydro_20_cat"/>
</dbReference>
<evidence type="ECO:0000256" key="3">
    <source>
        <dbReference type="ARBA" id="ARBA00012663"/>
    </source>
</evidence>
<evidence type="ECO:0000256" key="2">
    <source>
        <dbReference type="ARBA" id="ARBA00006285"/>
    </source>
</evidence>
<dbReference type="Proteomes" id="UP000886891">
    <property type="component" value="Unassembled WGS sequence"/>
</dbReference>
<keyword evidence="5" id="KW-0326">Glycosidase</keyword>
<keyword evidence="4" id="KW-0378">Hydrolase</keyword>
<name>A0A9D1SXR7_9FIRM</name>
<dbReference type="InterPro" id="IPR029018">
    <property type="entry name" value="Hex-like_dom2"/>
</dbReference>
<feature type="domain" description="Glycoside hydrolase family 20 catalytic" evidence="7">
    <location>
        <begin position="110"/>
        <end position="452"/>
    </location>
</feature>
<dbReference type="GO" id="GO:0030203">
    <property type="term" value="P:glycosaminoglycan metabolic process"/>
    <property type="evidence" value="ECO:0007669"/>
    <property type="project" value="TreeGrafter"/>
</dbReference>
<feature type="active site" description="Proton donor" evidence="6">
    <location>
        <position position="291"/>
    </location>
</feature>
<evidence type="ECO:0000259" key="8">
    <source>
        <dbReference type="Pfam" id="PF02838"/>
    </source>
</evidence>
<evidence type="ECO:0000256" key="6">
    <source>
        <dbReference type="PIRSR" id="PIRSR625705-1"/>
    </source>
</evidence>
<proteinExistence type="inferred from homology"/>
<dbReference type="InterPro" id="IPR025705">
    <property type="entry name" value="Beta_hexosaminidase_sua/sub"/>
</dbReference>
<dbReference type="SUPFAM" id="SSF55545">
    <property type="entry name" value="beta-N-acetylhexosaminidase-like domain"/>
    <property type="match status" value="1"/>
</dbReference>
<dbReference type="Gene3D" id="3.30.379.10">
    <property type="entry name" value="Chitobiase/beta-hexosaminidase domain 2-like"/>
    <property type="match status" value="1"/>
</dbReference>
<evidence type="ECO:0000256" key="1">
    <source>
        <dbReference type="ARBA" id="ARBA00001231"/>
    </source>
</evidence>
<dbReference type="Gene3D" id="3.20.20.80">
    <property type="entry name" value="Glycosidases"/>
    <property type="match status" value="1"/>
</dbReference>
<evidence type="ECO:0000313" key="9">
    <source>
        <dbReference type="EMBL" id="HIV00625.1"/>
    </source>
</evidence>
<dbReference type="EC" id="3.2.1.52" evidence="3"/>
<dbReference type="PANTHER" id="PTHR22600:SF57">
    <property type="entry name" value="BETA-N-ACETYLHEXOSAMINIDASE"/>
    <property type="match status" value="1"/>
</dbReference>
<accession>A0A9D1SXR7</accession>
<evidence type="ECO:0000256" key="4">
    <source>
        <dbReference type="ARBA" id="ARBA00022801"/>
    </source>
</evidence>
<gene>
    <name evidence="9" type="ORF">IAB14_05905</name>
</gene>
<evidence type="ECO:0000259" key="7">
    <source>
        <dbReference type="Pfam" id="PF00728"/>
    </source>
</evidence>
<dbReference type="GO" id="GO:0004563">
    <property type="term" value="F:beta-N-acetylhexosaminidase activity"/>
    <property type="evidence" value="ECO:0007669"/>
    <property type="project" value="UniProtKB-EC"/>
</dbReference>
<organism evidence="9 10">
    <name type="scientific">Candidatus Stercoripulliclostridium merdipullorum</name>
    <dbReference type="NCBI Taxonomy" id="2840952"/>
    <lineage>
        <taxon>Bacteria</taxon>
        <taxon>Bacillati</taxon>
        <taxon>Bacillota</taxon>
        <taxon>Clostridia</taxon>
        <taxon>Eubacteriales</taxon>
        <taxon>Candidatus Stercoripulliclostridium</taxon>
    </lineage>
</organism>
<dbReference type="SUPFAM" id="SSF51445">
    <property type="entry name" value="(Trans)glycosidases"/>
    <property type="match status" value="1"/>
</dbReference>
<reference evidence="9" key="1">
    <citation type="submission" date="2020-10" db="EMBL/GenBank/DDBJ databases">
        <authorList>
            <person name="Gilroy R."/>
        </authorList>
    </citation>
    <scope>NUCLEOTIDE SEQUENCE</scope>
    <source>
        <strain evidence="9">23406</strain>
    </source>
</reference>
<evidence type="ECO:0000313" key="10">
    <source>
        <dbReference type="Proteomes" id="UP000886891"/>
    </source>
</evidence>
<sequence length="519" mass="58824">MNIIPKPNKISLLSGKTPYGADTVVTGAFPMAQATAKELLAGKKGCGASTLTFREQPELNAEGYTLVAEGSDVVVGASTEQGAYYALMTLEQLAVEGGIPSCRIEDAPEFSYRGFMLDSARHFWSIETLKRYVNVLSRLKMNVMHLHLTDDQGWRVEIKKYPLLTQKGSIRRNTQISLKGYNRGKEAHDDQVYGEGCYYTQAELKELVAYAKERFVDIVPEINMPGHMVAAIACYPELSCTGEATEVSTRWGVMDNICCCGKEDVYRFARDVIDELCEIFPFPYFHIGGDEVPKTAWKRCPACQDAIRKLGLKDENALQGYFNGQIAAYLKTKGKIMMGWNEILDGAEHLDPDAVVQWWIGRRGNRQEKEWLRNGGKTVLSYSDYVYMDHPYHIRPLAKTYSFGLKAMGIAAGQKVLGAEIPQWTEYIPNEKKLDMLTAARLAAFSEVTWTEDDNKDYADFEQRLEALRGYLKEIGCNVCMQELYRGKIKPRFAIGAQLKWALWHRDVHYEWNRVKDLL</sequence>
<dbReference type="PRINTS" id="PR00738">
    <property type="entry name" value="GLHYDRLASE20"/>
</dbReference>
<dbReference type="CDD" id="cd06563">
    <property type="entry name" value="GH20_chitobiase-like"/>
    <property type="match status" value="1"/>
</dbReference>
<comment type="catalytic activity">
    <reaction evidence="1">
        <text>Hydrolysis of terminal non-reducing N-acetyl-D-hexosamine residues in N-acetyl-beta-D-hexosaminides.</text>
        <dbReference type="EC" id="3.2.1.52"/>
    </reaction>
</comment>